<organism evidence="2 3">
    <name type="scientific">Malus domestica</name>
    <name type="common">Apple</name>
    <name type="synonym">Pyrus malus</name>
    <dbReference type="NCBI Taxonomy" id="3750"/>
    <lineage>
        <taxon>Eukaryota</taxon>
        <taxon>Viridiplantae</taxon>
        <taxon>Streptophyta</taxon>
        <taxon>Embryophyta</taxon>
        <taxon>Tracheophyta</taxon>
        <taxon>Spermatophyta</taxon>
        <taxon>Magnoliopsida</taxon>
        <taxon>eudicotyledons</taxon>
        <taxon>Gunneridae</taxon>
        <taxon>Pentapetalae</taxon>
        <taxon>rosids</taxon>
        <taxon>fabids</taxon>
        <taxon>Rosales</taxon>
        <taxon>Rosaceae</taxon>
        <taxon>Amygdaloideae</taxon>
        <taxon>Maleae</taxon>
        <taxon>Malus</taxon>
    </lineage>
</organism>
<gene>
    <name evidence="2" type="ORF">DVH24_011818</name>
</gene>
<sequence length="128" mass="13567">MLIPIKLSFSVSFRQLNLILSKLVHRDEDVKSKSSNNVEKPLHFVSYAAAIGAAAAVVAMTAGLADPAGADPDDEGVLIDEADGDDLEGDTDDEMEEDENDNGDDCNGGGVGLPVEIVGYGMHEFHSY</sequence>
<proteinExistence type="predicted"/>
<dbReference type="Proteomes" id="UP000290289">
    <property type="component" value="Chromosome 5"/>
</dbReference>
<feature type="region of interest" description="Disordered" evidence="1">
    <location>
        <begin position="68"/>
        <end position="111"/>
    </location>
</feature>
<accession>A0A498JZP8</accession>
<evidence type="ECO:0000313" key="3">
    <source>
        <dbReference type="Proteomes" id="UP000290289"/>
    </source>
</evidence>
<protein>
    <submittedName>
        <fullName evidence="2">Uncharacterized protein</fullName>
    </submittedName>
</protein>
<name>A0A498JZP8_MALDO</name>
<feature type="compositionally biased region" description="Acidic residues" evidence="1">
    <location>
        <begin position="71"/>
        <end position="104"/>
    </location>
</feature>
<keyword evidence="3" id="KW-1185">Reference proteome</keyword>
<comment type="caution">
    <text evidence="2">The sequence shown here is derived from an EMBL/GenBank/DDBJ whole genome shotgun (WGS) entry which is preliminary data.</text>
</comment>
<dbReference type="EMBL" id="RDQH01000331">
    <property type="protein sequence ID" value="RXH99493.1"/>
    <property type="molecule type" value="Genomic_DNA"/>
</dbReference>
<evidence type="ECO:0000313" key="2">
    <source>
        <dbReference type="EMBL" id="RXH99493.1"/>
    </source>
</evidence>
<dbReference type="AlphaFoldDB" id="A0A498JZP8"/>
<reference evidence="2 3" key="1">
    <citation type="submission" date="2018-10" db="EMBL/GenBank/DDBJ databases">
        <title>A high-quality apple genome assembly.</title>
        <authorList>
            <person name="Hu J."/>
        </authorList>
    </citation>
    <scope>NUCLEOTIDE SEQUENCE [LARGE SCALE GENOMIC DNA]</scope>
    <source>
        <strain evidence="3">cv. HFTH1</strain>
        <tissue evidence="2">Young leaf</tissue>
    </source>
</reference>
<evidence type="ECO:0000256" key="1">
    <source>
        <dbReference type="SAM" id="MobiDB-lite"/>
    </source>
</evidence>